<gene>
    <name evidence="5" type="ORF">RM764_30575</name>
</gene>
<feature type="domain" description="FAD-binding" evidence="4">
    <location>
        <begin position="8"/>
        <end position="361"/>
    </location>
</feature>
<keyword evidence="6" id="KW-1185">Reference proteome</keyword>
<evidence type="ECO:0000256" key="3">
    <source>
        <dbReference type="ARBA" id="ARBA00022827"/>
    </source>
</evidence>
<dbReference type="InterPro" id="IPR002938">
    <property type="entry name" value="FAD-bd"/>
</dbReference>
<dbReference type="Gene3D" id="3.40.30.120">
    <property type="match status" value="1"/>
</dbReference>
<evidence type="ECO:0000256" key="2">
    <source>
        <dbReference type="ARBA" id="ARBA00022630"/>
    </source>
</evidence>
<evidence type="ECO:0000313" key="5">
    <source>
        <dbReference type="EMBL" id="MDT0467295.1"/>
    </source>
</evidence>
<dbReference type="Proteomes" id="UP001183809">
    <property type="component" value="Unassembled WGS sequence"/>
</dbReference>
<dbReference type="Pfam" id="PF01494">
    <property type="entry name" value="FAD_binding_3"/>
    <property type="match status" value="1"/>
</dbReference>
<sequence length="538" mass="58312">MDDGDEYVPVLIAGGSLVGLSASVFLGRLGIQHRVVERHAALSTHPRGRRNNMRTMELFRTAALEPEIRNAAGSLSHNRGILRVDTLHGEHREWLQTPISGRPPEADQCSTVRCDCSQSELEPVLLQGTRDLGGDVRFSTELVSFSQDSHGVDAVVRSADSGETRTVRADYLLAADGPRSPVRERLGIRQSGAGDLFHRVSITFRSRKLREVVGEERFILCYITDPSGEGLLQPVDNKEQWVFQLPWSPERGQTVEHLTDAQCAGHIRAAAGVRDLDVEITGKAPWRASERLADSYRDGRVFLIGDSAHEMPPTGAFGANTGIQDAHNLVWKIAAVLRGWAGHRLLDSYESERRPVAQATSAQAILRAPGEERSGYTARTSAGNSIFPMTVALGYRYVSAAVVGADAGAPTIPDRLLLSADPGTRAPHMWVTRNGAAVSTIDLYERSFVLFCGRPDWREAARTAAGRLNVPLDGYLIGSGAAYDLDTGGGPHWSTVHGTTPDGAVLVRPDGFVAWRTDSGPTGGAEELTGVLRRILGR</sequence>
<keyword evidence="5" id="KW-0560">Oxidoreductase</keyword>
<keyword evidence="3" id="KW-0274">FAD</keyword>
<proteinExistence type="predicted"/>
<dbReference type="PANTHER" id="PTHR43004:SF19">
    <property type="entry name" value="BINDING MONOOXYGENASE, PUTATIVE (JCVI)-RELATED"/>
    <property type="match status" value="1"/>
</dbReference>
<name>A0ABU2U2G6_9ACTN</name>
<dbReference type="InterPro" id="IPR050641">
    <property type="entry name" value="RIFMO-like"/>
</dbReference>
<dbReference type="GO" id="GO:0004497">
    <property type="term" value="F:monooxygenase activity"/>
    <property type="evidence" value="ECO:0007669"/>
    <property type="project" value="UniProtKB-KW"/>
</dbReference>
<evidence type="ECO:0000259" key="4">
    <source>
        <dbReference type="Pfam" id="PF01494"/>
    </source>
</evidence>
<keyword evidence="2" id="KW-0285">Flavoprotein</keyword>
<dbReference type="PRINTS" id="PR00420">
    <property type="entry name" value="RNGMNOXGNASE"/>
</dbReference>
<dbReference type="SUPFAM" id="SSF51905">
    <property type="entry name" value="FAD/NAD(P)-binding domain"/>
    <property type="match status" value="1"/>
</dbReference>
<comment type="cofactor">
    <cofactor evidence="1">
        <name>FAD</name>
        <dbReference type="ChEBI" id="CHEBI:57692"/>
    </cofactor>
</comment>
<dbReference type="PANTHER" id="PTHR43004">
    <property type="entry name" value="TRK SYSTEM POTASSIUM UPTAKE PROTEIN"/>
    <property type="match status" value="1"/>
</dbReference>
<dbReference type="Pfam" id="PF21274">
    <property type="entry name" value="Rng_hyd_C"/>
    <property type="match status" value="1"/>
</dbReference>
<dbReference type="Gene3D" id="3.30.9.10">
    <property type="entry name" value="D-Amino Acid Oxidase, subunit A, domain 2"/>
    <property type="match status" value="1"/>
</dbReference>
<dbReference type="InterPro" id="IPR036188">
    <property type="entry name" value="FAD/NAD-bd_sf"/>
</dbReference>
<dbReference type="EMBL" id="JAVREY010000050">
    <property type="protein sequence ID" value="MDT0467295.1"/>
    <property type="molecule type" value="Genomic_DNA"/>
</dbReference>
<comment type="caution">
    <text evidence="5">The sequence shown here is derived from an EMBL/GenBank/DDBJ whole genome shotgun (WGS) entry which is preliminary data.</text>
</comment>
<dbReference type="RefSeq" id="WP_311698751.1">
    <property type="nucleotide sequence ID" value="NZ_JAVREY010000050.1"/>
</dbReference>
<reference evidence="6" key="1">
    <citation type="submission" date="2023-07" db="EMBL/GenBank/DDBJ databases">
        <title>30 novel species of actinomycetes from the DSMZ collection.</title>
        <authorList>
            <person name="Nouioui I."/>
        </authorList>
    </citation>
    <scope>NUCLEOTIDE SEQUENCE [LARGE SCALE GENOMIC DNA]</scope>
    <source>
        <strain evidence="6">DSM 41699</strain>
    </source>
</reference>
<dbReference type="Gene3D" id="3.50.50.60">
    <property type="entry name" value="FAD/NAD(P)-binding domain"/>
    <property type="match status" value="1"/>
</dbReference>
<organism evidence="5 6">
    <name type="scientific">Streptomyces gibsoniae</name>
    <dbReference type="NCBI Taxonomy" id="3075529"/>
    <lineage>
        <taxon>Bacteria</taxon>
        <taxon>Bacillati</taxon>
        <taxon>Actinomycetota</taxon>
        <taxon>Actinomycetes</taxon>
        <taxon>Kitasatosporales</taxon>
        <taxon>Streptomycetaceae</taxon>
        <taxon>Streptomyces</taxon>
    </lineage>
</organism>
<accession>A0ABU2U2G6</accession>
<evidence type="ECO:0000256" key="1">
    <source>
        <dbReference type="ARBA" id="ARBA00001974"/>
    </source>
</evidence>
<evidence type="ECO:0000313" key="6">
    <source>
        <dbReference type="Proteomes" id="UP001183809"/>
    </source>
</evidence>
<keyword evidence="5" id="KW-0503">Monooxygenase</keyword>
<protein>
    <submittedName>
        <fullName evidence="5">FAD-dependent monooxygenase</fullName>
    </submittedName>
</protein>